<dbReference type="RefSeq" id="XP_010507644.1">
    <property type="nucleotide sequence ID" value="XM_010509342.1"/>
</dbReference>
<dbReference type="Gene3D" id="3.10.280.10">
    <property type="entry name" value="Mitochondrial glycoprotein"/>
    <property type="match status" value="1"/>
</dbReference>
<name>A0ABM0YXV8_CAMSA</name>
<dbReference type="PANTHER" id="PTHR10826">
    <property type="entry name" value="COMPLEMENT COMPONENT 1"/>
    <property type="match status" value="1"/>
</dbReference>
<proteinExistence type="predicted"/>
<dbReference type="PANTHER" id="PTHR10826:SF41">
    <property type="entry name" value="MITOCHONDRIAL GLYCOPROTEIN FAMILY PROTEIN"/>
    <property type="match status" value="1"/>
</dbReference>
<dbReference type="GeneID" id="104784295"/>
<dbReference type="InterPro" id="IPR036561">
    <property type="entry name" value="MAM33_sf"/>
</dbReference>
<organism evidence="1 2">
    <name type="scientific">Camelina sativa</name>
    <name type="common">False flax</name>
    <name type="synonym">Myagrum sativum</name>
    <dbReference type="NCBI Taxonomy" id="90675"/>
    <lineage>
        <taxon>Eukaryota</taxon>
        <taxon>Viridiplantae</taxon>
        <taxon>Streptophyta</taxon>
        <taxon>Embryophyta</taxon>
        <taxon>Tracheophyta</taxon>
        <taxon>Spermatophyta</taxon>
        <taxon>Magnoliopsida</taxon>
        <taxon>eudicotyledons</taxon>
        <taxon>Gunneridae</taxon>
        <taxon>Pentapetalae</taxon>
        <taxon>rosids</taxon>
        <taxon>malvids</taxon>
        <taxon>Brassicales</taxon>
        <taxon>Brassicaceae</taxon>
        <taxon>Camelineae</taxon>
        <taxon>Camelina</taxon>
    </lineage>
</organism>
<protein>
    <submittedName>
        <fullName evidence="2">Uncharacterized protein At2g39795, mitochondrial-like</fullName>
    </submittedName>
</protein>
<evidence type="ECO:0000313" key="1">
    <source>
        <dbReference type="Proteomes" id="UP000694864"/>
    </source>
</evidence>
<reference evidence="2" key="2">
    <citation type="submission" date="2025-08" db="UniProtKB">
        <authorList>
            <consortium name="RefSeq"/>
        </authorList>
    </citation>
    <scope>IDENTIFICATION</scope>
    <source>
        <tissue evidence="2">Leaf</tissue>
    </source>
</reference>
<dbReference type="SUPFAM" id="SSF54529">
    <property type="entry name" value="Mitochondrial glycoprotein MAM33-like"/>
    <property type="match status" value="1"/>
</dbReference>
<dbReference type="InterPro" id="IPR003428">
    <property type="entry name" value="MAM33"/>
</dbReference>
<sequence length="201" mass="22429">MALAWCAVSRSASNFASLCGGRVRIISTVLDRPSLALNPSPLRPFVSSSFYYPAVVDQLSSEQMLIREIDSEINLASQISDMFKDEETTPESSPFIIEDDGGETVTLTRDYKGEHIKVVVGLPSHATKNEEGTLDYYYNYYGYGVKIPLTMNITKKSGLSLEFRCKVIDEYDWIHIDGVFGDHSVDSLKDKLANGEGTYFK</sequence>
<dbReference type="Proteomes" id="UP000694864">
    <property type="component" value="Chromosome 4"/>
</dbReference>
<dbReference type="Pfam" id="PF02330">
    <property type="entry name" value="MAM33"/>
    <property type="match status" value="1"/>
</dbReference>
<keyword evidence="1" id="KW-1185">Reference proteome</keyword>
<accession>A0ABM0YXV8</accession>
<gene>
    <name evidence="2" type="primary">LOC104784295</name>
</gene>
<reference evidence="1" key="1">
    <citation type="journal article" date="2014" name="Nat. Commun.">
        <title>The emerging biofuel crop Camelina sativa retains a highly undifferentiated hexaploid genome structure.</title>
        <authorList>
            <person name="Kagale S."/>
            <person name="Koh C."/>
            <person name="Nixon J."/>
            <person name="Bollina V."/>
            <person name="Clarke W.E."/>
            <person name="Tuteja R."/>
            <person name="Spillane C."/>
            <person name="Robinson S.J."/>
            <person name="Links M.G."/>
            <person name="Clarke C."/>
            <person name="Higgins E.E."/>
            <person name="Huebert T."/>
            <person name="Sharpe A.G."/>
            <person name="Parkin I.A."/>
        </authorList>
    </citation>
    <scope>NUCLEOTIDE SEQUENCE [LARGE SCALE GENOMIC DNA]</scope>
    <source>
        <strain evidence="1">cv. DH55</strain>
    </source>
</reference>
<evidence type="ECO:0000313" key="2">
    <source>
        <dbReference type="RefSeq" id="XP_010507644.1"/>
    </source>
</evidence>